<evidence type="ECO:0000256" key="6">
    <source>
        <dbReference type="ARBA" id="ARBA00022927"/>
    </source>
</evidence>
<dbReference type="PANTHER" id="PTHR12428:SF65">
    <property type="entry name" value="CYTOCHROME C OXIDASE ASSEMBLY PROTEIN COX18, MITOCHONDRIAL"/>
    <property type="match status" value="1"/>
</dbReference>
<comment type="similarity">
    <text evidence="12">Belongs to the OXA1/ALB3/YidC family. Type 2 subfamily.</text>
</comment>
<keyword evidence="7 12" id="KW-1133">Transmembrane helix</keyword>
<protein>
    <recommendedName>
        <fullName evidence="12">Membrane protein insertase YidC</fullName>
    </recommendedName>
    <alternativeName>
        <fullName evidence="12">Foldase YidC</fullName>
    </alternativeName>
    <alternativeName>
        <fullName evidence="12">Membrane integrase YidC</fullName>
    </alternativeName>
    <alternativeName>
        <fullName evidence="12">Membrane protein YidC</fullName>
    </alternativeName>
</protein>
<dbReference type="Pfam" id="PF02096">
    <property type="entry name" value="60KD_IMP"/>
    <property type="match status" value="1"/>
</dbReference>
<evidence type="ECO:0000256" key="1">
    <source>
        <dbReference type="ARBA" id="ARBA00004651"/>
    </source>
</evidence>
<comment type="function">
    <text evidence="12">Required for the insertion and/or proper folding and/or complex formation of integral membrane proteins into the membrane. Involved in integration of membrane proteins that insert both dependently and independently of the Sec translocase complex, as well as at least some lipoproteins.</text>
</comment>
<evidence type="ECO:0000256" key="3">
    <source>
        <dbReference type="ARBA" id="ARBA00022475"/>
    </source>
</evidence>
<keyword evidence="11 12" id="KW-0449">Lipoprotein</keyword>
<keyword evidence="6 12" id="KW-0653">Protein transport</keyword>
<dbReference type="HAMAP" id="MF_01811">
    <property type="entry name" value="YidC_type2"/>
    <property type="match status" value="1"/>
</dbReference>
<evidence type="ECO:0000256" key="5">
    <source>
        <dbReference type="ARBA" id="ARBA00022729"/>
    </source>
</evidence>
<reference evidence="14 15" key="1">
    <citation type="submission" date="2019-02" db="EMBL/GenBank/DDBJ databases">
        <title>First genome of the species Streptococcus parasuis.</title>
        <authorList>
            <person name="Stevens M.J.A."/>
            <person name="Stephan R."/>
        </authorList>
    </citation>
    <scope>NUCLEOTIDE SEQUENCE [LARGE SCALE GENOMIC DNA]</scope>
    <source>
        <strain evidence="14 15">4253</strain>
    </source>
</reference>
<dbReference type="RefSeq" id="WP_130554206.1">
    <property type="nucleotide sequence ID" value="NZ_SHGT01000001.1"/>
</dbReference>
<evidence type="ECO:0000256" key="4">
    <source>
        <dbReference type="ARBA" id="ARBA00022692"/>
    </source>
</evidence>
<evidence type="ECO:0000256" key="2">
    <source>
        <dbReference type="ARBA" id="ARBA00022448"/>
    </source>
</evidence>
<dbReference type="InterPro" id="IPR047196">
    <property type="entry name" value="YidC_ALB_C"/>
</dbReference>
<evidence type="ECO:0000256" key="10">
    <source>
        <dbReference type="ARBA" id="ARBA00023186"/>
    </source>
</evidence>
<dbReference type="GO" id="GO:0015031">
    <property type="term" value="P:protein transport"/>
    <property type="evidence" value="ECO:0007669"/>
    <property type="project" value="UniProtKB-KW"/>
</dbReference>
<keyword evidence="9" id="KW-0564">Palmitate</keyword>
<dbReference type="OrthoDB" id="9780552at2"/>
<proteinExistence type="inferred from homology"/>
<evidence type="ECO:0000256" key="8">
    <source>
        <dbReference type="ARBA" id="ARBA00023136"/>
    </source>
</evidence>
<dbReference type="PANTHER" id="PTHR12428">
    <property type="entry name" value="OXA1"/>
    <property type="match status" value="1"/>
</dbReference>
<evidence type="ECO:0000313" key="14">
    <source>
        <dbReference type="EMBL" id="TAA15539.1"/>
    </source>
</evidence>
<evidence type="ECO:0000256" key="12">
    <source>
        <dbReference type="HAMAP-Rule" id="MF_01811"/>
    </source>
</evidence>
<dbReference type="EMBL" id="SHGT01000001">
    <property type="protein sequence ID" value="TAA15539.1"/>
    <property type="molecule type" value="Genomic_DNA"/>
</dbReference>
<dbReference type="InterPro" id="IPR001708">
    <property type="entry name" value="YidC/ALB3/OXA1/COX18"/>
</dbReference>
<evidence type="ECO:0000259" key="13">
    <source>
        <dbReference type="Pfam" id="PF02096"/>
    </source>
</evidence>
<keyword evidence="5 12" id="KW-0732">Signal</keyword>
<name>A0A4Q8L3Q2_9STRE</name>
<dbReference type="InterPro" id="IPR023060">
    <property type="entry name" value="YidC/YidC1/YidC2_Firmicutes"/>
</dbReference>
<dbReference type="GO" id="GO:0032977">
    <property type="term" value="F:membrane insertase activity"/>
    <property type="evidence" value="ECO:0007669"/>
    <property type="project" value="InterPro"/>
</dbReference>
<dbReference type="PROSITE" id="PS51257">
    <property type="entry name" value="PROKAR_LIPOPROTEIN"/>
    <property type="match status" value="1"/>
</dbReference>
<sequence>MKKKAKWVGLLATSLFVLTGCGTGPVTSQSSGAWDQLIYWFASVIQFLSINGQIGIGIILFTILIRTLLLPLFQIQINSSRKMQELQPKLKALRAEYPGTDMESRQQLYEATQALYKENGVSMRSSMIPLLIQMPILLALFQALTRVEVLKVGHFLWLNLGEPDPIFVLPVLAAGFTLLSTWLTNKSAIEKNMAMTVMTFAMPVMIFLFALPAASGVSLYWTVSNAYQVVQTLVFNNPFKIIAERQAKIDAEKELQSKKRKAQKKAKKKK</sequence>
<evidence type="ECO:0000313" key="15">
    <source>
        <dbReference type="Proteomes" id="UP000291525"/>
    </source>
</evidence>
<keyword evidence="2 12" id="KW-0813">Transport</keyword>
<gene>
    <name evidence="12" type="primary">yidC</name>
    <name evidence="14" type="ORF">EXW74_00400</name>
</gene>
<dbReference type="NCBIfam" id="TIGR03592">
    <property type="entry name" value="yidC_oxa1_cterm"/>
    <property type="match status" value="1"/>
</dbReference>
<keyword evidence="4 12" id="KW-0812">Transmembrane</keyword>
<dbReference type="Proteomes" id="UP000291525">
    <property type="component" value="Unassembled WGS sequence"/>
</dbReference>
<feature type="transmembrane region" description="Helical" evidence="12">
    <location>
        <begin position="127"/>
        <end position="145"/>
    </location>
</feature>
<dbReference type="GO" id="GO:0005886">
    <property type="term" value="C:plasma membrane"/>
    <property type="evidence" value="ECO:0007669"/>
    <property type="project" value="UniProtKB-SubCell"/>
</dbReference>
<feature type="transmembrane region" description="Helical" evidence="12">
    <location>
        <begin position="197"/>
        <end position="221"/>
    </location>
</feature>
<evidence type="ECO:0000256" key="7">
    <source>
        <dbReference type="ARBA" id="ARBA00022989"/>
    </source>
</evidence>
<organism evidence="14 15">
    <name type="scientific">Streptococcus parasuis</name>
    <dbReference type="NCBI Taxonomy" id="1501662"/>
    <lineage>
        <taxon>Bacteria</taxon>
        <taxon>Bacillati</taxon>
        <taxon>Bacillota</taxon>
        <taxon>Bacilli</taxon>
        <taxon>Lactobacillales</taxon>
        <taxon>Streptococcaceae</taxon>
        <taxon>Streptococcus</taxon>
    </lineage>
</organism>
<dbReference type="InterPro" id="IPR028055">
    <property type="entry name" value="YidC/Oxa/ALB_C"/>
</dbReference>
<comment type="caution">
    <text evidence="14">The sequence shown here is derived from an EMBL/GenBank/DDBJ whole genome shotgun (WGS) entry which is preliminary data.</text>
</comment>
<keyword evidence="8 12" id="KW-0472">Membrane</keyword>
<feature type="domain" description="Membrane insertase YidC/Oxa/ALB C-terminal" evidence="13">
    <location>
        <begin position="55"/>
        <end position="236"/>
    </location>
</feature>
<dbReference type="AlphaFoldDB" id="A0A4Q8L3Q2"/>
<evidence type="ECO:0000256" key="9">
    <source>
        <dbReference type="ARBA" id="ARBA00023139"/>
    </source>
</evidence>
<feature type="transmembrane region" description="Helical" evidence="12">
    <location>
        <begin position="52"/>
        <end position="73"/>
    </location>
</feature>
<feature type="transmembrane region" description="Helical" evidence="12">
    <location>
        <begin position="165"/>
        <end position="185"/>
    </location>
</feature>
<evidence type="ECO:0000256" key="11">
    <source>
        <dbReference type="ARBA" id="ARBA00023288"/>
    </source>
</evidence>
<dbReference type="GO" id="GO:0051205">
    <property type="term" value="P:protein insertion into membrane"/>
    <property type="evidence" value="ECO:0007669"/>
    <property type="project" value="TreeGrafter"/>
</dbReference>
<accession>A0A4Q8L3Q2</accession>
<keyword evidence="10 12" id="KW-0143">Chaperone</keyword>
<keyword evidence="3 12" id="KW-1003">Cell membrane</keyword>
<comment type="subcellular location">
    <subcellularLocation>
        <location evidence="1 12">Cell membrane</location>
        <topology evidence="1 12">Multi-pass membrane protein</topology>
    </subcellularLocation>
</comment>
<dbReference type="CDD" id="cd20070">
    <property type="entry name" value="5TM_YidC_Alb3"/>
    <property type="match status" value="1"/>
</dbReference>